<dbReference type="EMBL" id="JAPDRK010000008">
    <property type="protein sequence ID" value="KAJ9609608.1"/>
    <property type="molecule type" value="Genomic_DNA"/>
</dbReference>
<reference evidence="2" key="1">
    <citation type="submission" date="2022-10" db="EMBL/GenBank/DDBJ databases">
        <title>Culturing micro-colonial fungi from biological soil crusts in the Mojave desert and describing Neophaeococcomyces mojavensis, and introducing the new genera and species Taxawa tesnikishii.</title>
        <authorList>
            <person name="Kurbessoian T."/>
            <person name="Stajich J.E."/>
        </authorList>
    </citation>
    <scope>NUCLEOTIDE SEQUENCE</scope>
    <source>
        <strain evidence="2">TK_41</strain>
    </source>
</reference>
<keyword evidence="3" id="KW-1185">Reference proteome</keyword>
<dbReference type="PANTHER" id="PTHR42044">
    <property type="entry name" value="DUF676 DOMAIN-CONTAINING PROTEIN-RELATED"/>
    <property type="match status" value="1"/>
</dbReference>
<keyword evidence="1" id="KW-0472">Membrane</keyword>
<evidence type="ECO:0000313" key="2">
    <source>
        <dbReference type="EMBL" id="KAJ9609608.1"/>
    </source>
</evidence>
<dbReference type="AlphaFoldDB" id="A0AA38XA34"/>
<dbReference type="Proteomes" id="UP001172673">
    <property type="component" value="Unassembled WGS sequence"/>
</dbReference>
<accession>A0AA38XA34</accession>
<proteinExistence type="predicted"/>
<organism evidence="2 3">
    <name type="scientific">Cladophialophora chaetospira</name>
    <dbReference type="NCBI Taxonomy" id="386627"/>
    <lineage>
        <taxon>Eukaryota</taxon>
        <taxon>Fungi</taxon>
        <taxon>Dikarya</taxon>
        <taxon>Ascomycota</taxon>
        <taxon>Pezizomycotina</taxon>
        <taxon>Eurotiomycetes</taxon>
        <taxon>Chaetothyriomycetidae</taxon>
        <taxon>Chaetothyriales</taxon>
        <taxon>Herpotrichiellaceae</taxon>
        <taxon>Cladophialophora</taxon>
    </lineage>
</organism>
<evidence type="ECO:0000256" key="1">
    <source>
        <dbReference type="SAM" id="Phobius"/>
    </source>
</evidence>
<keyword evidence="1" id="KW-1133">Transmembrane helix</keyword>
<protein>
    <submittedName>
        <fullName evidence="2">Uncharacterized protein</fullName>
    </submittedName>
</protein>
<name>A0AA38XA34_9EURO</name>
<gene>
    <name evidence="2" type="ORF">H2200_005936</name>
</gene>
<sequence>MASQTSKPLPYTANPLLLMANDLMLFLQITFTWPITAGLPSTVIPLWPTRAGSLDELAPTVPNLWCIFQHVILIVAQIGFIVSLMPLTLVGLPLFYFLYVVGFVAANKWASKLINGPRQRGLFQSHPDCVKGKPKHDNEEWVFINGVSVGKHWLQANLDLIAMTFRRPVVGIHNQTRGIIFDVLECIIQRDLGFATMDIRQSYEALLTILAKDNIDKVVLILHSQGGIEGGLVLDWLYDTEDAERLRKLEIYTFGNAANHWNAPVTASTIPARASQDPTTGSNSINESGATSQRIVQHIEHYANEGDYVSKFGVLHFRPDQARTQSLATDGSALPSITSERADAARLVKNKAVTYPQPRPPKIKTALARSQTWTTSPQTPIERHDHLKQMQQNNRFFGRLFKRASSGHLLNQHYLDNMFEMQGVDPRDRSLGEVKDSNEFMDKEVDLGVYTQWDTVQAVGEERPQGSPTSVRNGTVRTQIKDLSRLWAYRNGGSPRD</sequence>
<keyword evidence="1" id="KW-0812">Transmembrane</keyword>
<comment type="caution">
    <text evidence="2">The sequence shown here is derived from an EMBL/GenBank/DDBJ whole genome shotgun (WGS) entry which is preliminary data.</text>
</comment>
<evidence type="ECO:0000313" key="3">
    <source>
        <dbReference type="Proteomes" id="UP001172673"/>
    </source>
</evidence>
<dbReference type="PANTHER" id="PTHR42044:SF2">
    <property type="entry name" value="DUF676 DOMAIN-CONTAINING PROTEIN"/>
    <property type="match status" value="1"/>
</dbReference>
<feature type="transmembrane region" description="Helical" evidence="1">
    <location>
        <begin position="25"/>
        <end position="47"/>
    </location>
</feature>